<evidence type="ECO:0000313" key="6">
    <source>
        <dbReference type="EMBL" id="TSE33430.1"/>
    </source>
</evidence>
<keyword evidence="2" id="KW-0540">Nuclease</keyword>
<evidence type="ECO:0000256" key="4">
    <source>
        <dbReference type="ARBA" id="ARBA00022801"/>
    </source>
</evidence>
<dbReference type="SUPFAM" id="SSF54211">
    <property type="entry name" value="Ribosomal protein S5 domain 2-like"/>
    <property type="match status" value="1"/>
</dbReference>
<protein>
    <submittedName>
        <fullName evidence="6">Ribonuclease P protein component</fullName>
        <ecNumber evidence="6">3.1.26.5</ecNumber>
    </submittedName>
</protein>
<evidence type="ECO:0000256" key="3">
    <source>
        <dbReference type="ARBA" id="ARBA00022759"/>
    </source>
</evidence>
<reference evidence="6 7" key="1">
    <citation type="submission" date="2019-07" db="EMBL/GenBank/DDBJ databases">
        <title>Tepidimonas charontis SPSP-6 draft genome.</title>
        <authorList>
            <person name="Da Costa M.S."/>
            <person name="Froufe H.J.C."/>
            <person name="Egas C."/>
            <person name="Albuquerque L."/>
        </authorList>
    </citation>
    <scope>NUCLEOTIDE SEQUENCE [LARGE SCALE GENOMIC DNA]</scope>
    <source>
        <strain evidence="6 7">SPSP-6</strain>
    </source>
</reference>
<keyword evidence="1" id="KW-0819">tRNA processing</keyword>
<dbReference type="InterPro" id="IPR020568">
    <property type="entry name" value="Ribosomal_Su5_D2-typ_SF"/>
</dbReference>
<dbReference type="Proteomes" id="UP000318294">
    <property type="component" value="Unassembled WGS sequence"/>
</dbReference>
<keyword evidence="5" id="KW-0694">RNA-binding</keyword>
<dbReference type="AlphaFoldDB" id="A0A554XC57"/>
<dbReference type="OrthoDB" id="398329at2"/>
<gene>
    <name evidence="6" type="primary">rnpA</name>
    <name evidence="6" type="ORF">Tchar_01760</name>
</gene>
<dbReference type="InterPro" id="IPR014721">
    <property type="entry name" value="Ribsml_uS5_D2-typ_fold_subgr"/>
</dbReference>
<dbReference type="GO" id="GO:0000049">
    <property type="term" value="F:tRNA binding"/>
    <property type="evidence" value="ECO:0007669"/>
    <property type="project" value="InterPro"/>
</dbReference>
<proteinExistence type="predicted"/>
<keyword evidence="7" id="KW-1185">Reference proteome</keyword>
<dbReference type="Pfam" id="PF00825">
    <property type="entry name" value="Ribonuclease_P"/>
    <property type="match status" value="1"/>
</dbReference>
<evidence type="ECO:0000256" key="5">
    <source>
        <dbReference type="ARBA" id="ARBA00022884"/>
    </source>
</evidence>
<dbReference type="EC" id="3.1.26.5" evidence="6"/>
<sequence>MPQRLQQRAQFQALLRGPALVHTAHFALHGLATAGLKGSRGRPLFTGPGPWLGAVVPKRWARRAVTRNTLKRQIAAAAAEWPLPPGAWLVRLRRAFAPAEYPSATSAALRHAVRAELRELLGVRLPQWLASGRRLPSALDGSGTAGVARADARRTASSARAALERGEVA</sequence>
<evidence type="ECO:0000256" key="1">
    <source>
        <dbReference type="ARBA" id="ARBA00022694"/>
    </source>
</evidence>
<keyword evidence="4 6" id="KW-0378">Hydrolase</keyword>
<dbReference type="Gene3D" id="3.30.230.10">
    <property type="match status" value="1"/>
</dbReference>
<dbReference type="GO" id="GO:0004526">
    <property type="term" value="F:ribonuclease P activity"/>
    <property type="evidence" value="ECO:0007669"/>
    <property type="project" value="UniProtKB-EC"/>
</dbReference>
<dbReference type="InterPro" id="IPR000100">
    <property type="entry name" value="RNase_P"/>
</dbReference>
<accession>A0A554XC57</accession>
<comment type="caution">
    <text evidence="6">The sequence shown here is derived from an EMBL/GenBank/DDBJ whole genome shotgun (WGS) entry which is preliminary data.</text>
</comment>
<dbReference type="EMBL" id="VJON01000028">
    <property type="protein sequence ID" value="TSE33430.1"/>
    <property type="molecule type" value="Genomic_DNA"/>
</dbReference>
<organism evidence="6 7">
    <name type="scientific">Tepidimonas charontis</name>
    <dbReference type="NCBI Taxonomy" id="2267262"/>
    <lineage>
        <taxon>Bacteria</taxon>
        <taxon>Pseudomonadati</taxon>
        <taxon>Pseudomonadota</taxon>
        <taxon>Betaproteobacteria</taxon>
        <taxon>Burkholderiales</taxon>
        <taxon>Tepidimonas</taxon>
    </lineage>
</organism>
<evidence type="ECO:0000256" key="2">
    <source>
        <dbReference type="ARBA" id="ARBA00022722"/>
    </source>
</evidence>
<keyword evidence="3" id="KW-0255">Endonuclease</keyword>
<dbReference type="GO" id="GO:0008033">
    <property type="term" value="P:tRNA processing"/>
    <property type="evidence" value="ECO:0007669"/>
    <property type="project" value="UniProtKB-KW"/>
</dbReference>
<name>A0A554XC57_9BURK</name>
<evidence type="ECO:0000313" key="7">
    <source>
        <dbReference type="Proteomes" id="UP000318294"/>
    </source>
</evidence>